<dbReference type="OrthoDB" id="1493462at2"/>
<keyword evidence="2" id="KW-1185">Reference proteome</keyword>
<evidence type="ECO:0008006" key="3">
    <source>
        <dbReference type="Google" id="ProtNLM"/>
    </source>
</evidence>
<name>A0A2N3IJ35_9BACT</name>
<accession>A0A2N3IJ35</accession>
<organism evidence="1 2">
    <name type="scientific">Raineya orbicola</name>
    <dbReference type="NCBI Taxonomy" id="2016530"/>
    <lineage>
        <taxon>Bacteria</taxon>
        <taxon>Pseudomonadati</taxon>
        <taxon>Bacteroidota</taxon>
        <taxon>Cytophagia</taxon>
        <taxon>Cytophagales</taxon>
        <taxon>Raineyaceae</taxon>
        <taxon>Raineya</taxon>
    </lineage>
</organism>
<gene>
    <name evidence="1" type="ORF">Rain11_0708</name>
</gene>
<reference evidence="1 2" key="1">
    <citation type="submission" date="2017-06" db="EMBL/GenBank/DDBJ databases">
        <title>Raineya orbicola gen. nov., sp. nov. a slightly thermophilic bacterium of the phylum Bacteroidetes and the description of Raineyaceae fam. nov.</title>
        <authorList>
            <person name="Albuquerque L."/>
            <person name="Polonia A.R.M."/>
            <person name="Barroso C."/>
            <person name="Froufe H.J.C."/>
            <person name="Lage O."/>
            <person name="Lobo-Da-Cunha A."/>
            <person name="Egas C."/>
            <person name="Da Costa M.S."/>
        </authorList>
    </citation>
    <scope>NUCLEOTIDE SEQUENCE [LARGE SCALE GENOMIC DNA]</scope>
    <source>
        <strain evidence="1 2">SPSPC-11</strain>
    </source>
</reference>
<dbReference type="EMBL" id="NKXO01000008">
    <property type="protein sequence ID" value="PKQ70329.1"/>
    <property type="molecule type" value="Genomic_DNA"/>
</dbReference>
<dbReference type="RefSeq" id="WP_101357968.1">
    <property type="nucleotide sequence ID" value="NZ_NKXO01000008.1"/>
</dbReference>
<protein>
    <recommendedName>
        <fullName evidence="3">Bacterial sensory transduction regulator</fullName>
    </recommendedName>
</protein>
<comment type="caution">
    <text evidence="1">The sequence shown here is derived from an EMBL/GenBank/DDBJ whole genome shotgun (WGS) entry which is preliminary data.</text>
</comment>
<evidence type="ECO:0000313" key="1">
    <source>
        <dbReference type="EMBL" id="PKQ70329.1"/>
    </source>
</evidence>
<dbReference type="Proteomes" id="UP000233387">
    <property type="component" value="Unassembled WGS sequence"/>
</dbReference>
<sequence length="148" mass="16732">MLNFDTAIKEVATKFNAQIKELSPGVYSLDIPFKLKDGSSRYQYVYAWVIKDSFKNKEYFYFNSRCGTYEKGVTDTYNLLKEAGYGHYSTITIAADKLPDGSPCETVVVQASPIAEHIKTIEELADIVWEVAEVADIIEEKYFGGDKN</sequence>
<proteinExistence type="predicted"/>
<evidence type="ECO:0000313" key="2">
    <source>
        <dbReference type="Proteomes" id="UP000233387"/>
    </source>
</evidence>
<dbReference type="AlphaFoldDB" id="A0A2N3IJ35"/>